<organism evidence="1 2">
    <name type="scientific">Microvirga vignae</name>
    <dbReference type="NCBI Taxonomy" id="1225564"/>
    <lineage>
        <taxon>Bacteria</taxon>
        <taxon>Pseudomonadati</taxon>
        <taxon>Pseudomonadota</taxon>
        <taxon>Alphaproteobacteria</taxon>
        <taxon>Hyphomicrobiales</taxon>
        <taxon>Methylobacteriaceae</taxon>
        <taxon>Microvirga</taxon>
    </lineage>
</organism>
<dbReference type="EMBL" id="LCYG01000016">
    <property type="protein sequence ID" value="KLK93924.1"/>
    <property type="molecule type" value="Genomic_DNA"/>
</dbReference>
<keyword evidence="2" id="KW-1185">Reference proteome</keyword>
<gene>
    <name evidence="1" type="ORF">AA309_05420</name>
</gene>
<dbReference type="SUPFAM" id="SSF48371">
    <property type="entry name" value="ARM repeat"/>
    <property type="match status" value="1"/>
</dbReference>
<evidence type="ECO:0000313" key="2">
    <source>
        <dbReference type="Proteomes" id="UP000035489"/>
    </source>
</evidence>
<evidence type="ECO:0000313" key="1">
    <source>
        <dbReference type="EMBL" id="KLK93924.1"/>
    </source>
</evidence>
<dbReference type="InterPro" id="IPR011989">
    <property type="entry name" value="ARM-like"/>
</dbReference>
<name>A0A0H1RFV1_9HYPH</name>
<dbReference type="AlphaFoldDB" id="A0A0H1RFV1"/>
<dbReference type="RefSeq" id="WP_047187968.1">
    <property type="nucleotide sequence ID" value="NZ_LCYG01000016.1"/>
</dbReference>
<dbReference type="Proteomes" id="UP000035489">
    <property type="component" value="Unassembled WGS sequence"/>
</dbReference>
<accession>A0A0H1RFV1</accession>
<dbReference type="Gene3D" id="1.25.10.10">
    <property type="entry name" value="Leucine-rich Repeat Variant"/>
    <property type="match status" value="1"/>
</dbReference>
<protein>
    <submittedName>
        <fullName evidence="1">Uncharacterized protein</fullName>
    </submittedName>
</protein>
<sequence length="312" mass="35557">MWRPPFTTFMLCFVSIASTSPVGGQVFPDLPNLTRKLQSGITAERRNARDDLAISLDRIPRDQLAPAVDALVRALDDKDYRVQLGIAVALGKTKVRWRATDHEGALQKLYSLYNRAEDETLKRSLDDALNNAEGMYWDCIQDYNNDVISDLPRTKDCFRRVYSDFGRSRYAENANFYLGQYLTRAYRLGHPNGRALVVESNGVFDEFINKSRAGAFVKSEWLEDGLFYRALNDSLLGDKKGAVTQLAQMEKLVSDEQQVYVYQFIFSRERNAIVDAYFPAKKLAGITRTYVERLPTIDRFDAAELKALLSTE</sequence>
<dbReference type="PATRIC" id="fig|1225564.3.peg.1549"/>
<comment type="caution">
    <text evidence="1">The sequence shown here is derived from an EMBL/GenBank/DDBJ whole genome shotgun (WGS) entry which is preliminary data.</text>
</comment>
<reference evidence="1 2" key="1">
    <citation type="submission" date="2015-05" db="EMBL/GenBank/DDBJ databases">
        <title>Draft genome sequence of Microvirga vignae strain BR3299, a novel nitrogen fixing bacteria isolated from Brazil semi-aired region.</title>
        <authorList>
            <person name="Zilli J.E."/>
            <person name="Passos S.R."/>
            <person name="Leite J."/>
            <person name="Baldani J.I."/>
            <person name="Xavier G.R."/>
            <person name="Rumjaneck N.G."/>
            <person name="Simoes-Araujo J.L."/>
        </authorList>
    </citation>
    <scope>NUCLEOTIDE SEQUENCE [LARGE SCALE GENOMIC DNA]</scope>
    <source>
        <strain evidence="1 2">BR3299</strain>
    </source>
</reference>
<proteinExistence type="predicted"/>
<dbReference type="InterPro" id="IPR016024">
    <property type="entry name" value="ARM-type_fold"/>
</dbReference>